<dbReference type="GO" id="GO:0006011">
    <property type="term" value="P:UDP-alpha-D-glucose metabolic process"/>
    <property type="evidence" value="ECO:0007669"/>
    <property type="project" value="InterPro"/>
</dbReference>
<dbReference type="InterPro" id="IPR051012">
    <property type="entry name" value="CellSynth/LPSAsmb/PSIAsmb"/>
</dbReference>
<feature type="repeat" description="TPR" evidence="6">
    <location>
        <begin position="724"/>
        <end position="757"/>
    </location>
</feature>
<dbReference type="eggNOG" id="COG3087">
    <property type="taxonomic scope" value="Bacteria"/>
</dbReference>
<evidence type="ECO:0000256" key="6">
    <source>
        <dbReference type="PROSITE-ProRule" id="PRU00339"/>
    </source>
</evidence>
<dbReference type="EMBL" id="LT546645">
    <property type="protein sequence ID" value="SAI70784.1"/>
    <property type="molecule type" value="Genomic_DNA"/>
</dbReference>
<evidence type="ECO:0000313" key="10">
    <source>
        <dbReference type="Proteomes" id="UP000076825"/>
    </source>
</evidence>
<dbReference type="Pfam" id="PF14559">
    <property type="entry name" value="TPR_19"/>
    <property type="match status" value="3"/>
</dbReference>
<dbReference type="Pfam" id="PF05420">
    <property type="entry name" value="BCSC_C"/>
    <property type="match status" value="1"/>
</dbReference>
<dbReference type="GeneID" id="56590283"/>
<dbReference type="InterPro" id="IPR008410">
    <property type="entry name" value="BCSC_C"/>
</dbReference>
<keyword evidence="3" id="KW-0677">Repeat</keyword>
<keyword evidence="4 6" id="KW-0802">TPR repeat</keyword>
<organism evidence="9 10">
    <name type="scientific">Bordetella trematum</name>
    <dbReference type="NCBI Taxonomy" id="123899"/>
    <lineage>
        <taxon>Bacteria</taxon>
        <taxon>Pseudomonadati</taxon>
        <taxon>Pseudomonadota</taxon>
        <taxon>Betaproteobacteria</taxon>
        <taxon>Burkholderiales</taxon>
        <taxon>Alcaligenaceae</taxon>
        <taxon>Bordetella</taxon>
    </lineage>
</organism>
<feature type="signal peptide" evidence="7">
    <location>
        <begin position="1"/>
        <end position="23"/>
    </location>
</feature>
<dbReference type="Gene3D" id="1.25.40.10">
    <property type="entry name" value="Tetratricopeptide repeat domain"/>
    <property type="match status" value="4"/>
</dbReference>
<dbReference type="KEGG" id="btrm:SAMEA390648702459"/>
<evidence type="ECO:0000256" key="2">
    <source>
        <dbReference type="ARBA" id="ARBA00022729"/>
    </source>
</evidence>
<name>A0A157NA81_9BORD</name>
<sequence length="1363" mass="146527">MSLNRHKLAVGLLAALIHQAGWAQPGATASLLEQGRYWQAQGDAKRAAQAWEKLLLSDPSQQEALYGLGLAAVREKRLGDAQNYLGRLNRLEAGGRYAQRLQQDIALASGPGASDIDRARQLAAAGETDKAIQAYDQALQGREPQGDLALEYYALLGYTRAGMPRAIQGLERLSRDNPGNGAVQLALAKHLIRDEGRRAEGVRLLSQLAQRKDVGADATDNWRAGLLWMGAARPGSKPLFEAYLKQHPDDEEIRTALKTGAAASARSSASAPVWRQDPRLARGFAALKRGDLAAAETAFQEKLRATPNDADALGGLGLVRLQQNKPGEAQELLNRAATRPGAGRDWRRALGSARYWNLLEQAEHARLRGDTQAARGLVEQAIRADGKPAAAYNAMARVFASEGDMANAEKSYRYVLARHKNDPEALRGLVDILAQTNRLDQAQKLIADLTPAQRAELGDLSRLRASALASDARNAEQRGDAAGARALLERANAADPDNPWLTYELARLMLRNGERARAHSLMDGVLRARPDDPDAYHAAALLASEQGDWGKAYDLLARVPANRRNAGIDQFQRRVWLHEQVAQASRMAQIGDVEPARRQLATLKAHAGGDPQLLGAIAQAYVDAGDKAEALALMRPAVGNSQTASADTLLPYAAVLLKSGEDAQAAEVLRQLQKMPLSADQHRGFQDLVSLYTVRQAEATRQRGDLVAAYDILQPVLKRRPDDTQAQGALARMYASAGDRDKAMEIYRSLQTRDPDNAQLQLAVAGIAYEADDWRSAEAALNQALRLAPRDPEILAGAARIYRARGRTGRAAELYQQAIAVQQDRQGAMDLVARARPGGGASDNDNPFVGLPGQRLSSAQSAPELGDMLDEVLGEPVAPATALASVPAEADRYPIVAPVTRSGASAEAGQAPVAEAPLAAPAPAAPAAIALRAGPGTASVAPAASLAAPQVGALPEAATTPGQTQRTLRQELDEVMQDRSAEVRAGVFVRSNNGESGLSKVTQVDTPMEALIPAGDGKVALRVTPVTINAGSIGDNYWRTSRFGGGPVAALRQEQGLTGGPGRQRDRGVGLSAGYEMQGLSADIGVTPLGFEYSNLVGGLRLNGAINRSAGTWYSLDLSRRAVTDSLLSFAGARDNRTDQRWGAVTSNGLAGQIGADNGDYGVYAYGSWHKLVGHNVRSNTRTEAGAGIYWNLVRESDRQLTAGLNLGAIFYDNNQRFYTYGHGGYFSPQQFYALSLPITWAQRSGRFSYKLQGSVGLRHFKEDDANYFTNNSGMQARAASAARRMGGSAVYDGQSRTGIGYNLSAAGEYQLNNHWFLGGSLGMDNASDYRQYVGGLYLRYAFYPMTRPMEMPLNPYQSPYMR</sequence>
<dbReference type="RefSeq" id="WP_063492022.1">
    <property type="nucleotide sequence ID" value="NZ_CP016340.1"/>
</dbReference>
<evidence type="ECO:0000256" key="1">
    <source>
        <dbReference type="ARBA" id="ARBA00005186"/>
    </source>
</evidence>
<keyword evidence="10" id="KW-1185">Reference proteome</keyword>
<evidence type="ECO:0000256" key="7">
    <source>
        <dbReference type="SAM" id="SignalP"/>
    </source>
</evidence>
<dbReference type="Pfam" id="PF13432">
    <property type="entry name" value="TPR_16"/>
    <property type="match status" value="3"/>
</dbReference>
<dbReference type="GO" id="GO:0019867">
    <property type="term" value="C:outer membrane"/>
    <property type="evidence" value="ECO:0007669"/>
    <property type="project" value="InterPro"/>
</dbReference>
<dbReference type="PANTHER" id="PTHR45586">
    <property type="entry name" value="TPR REPEAT-CONTAINING PROTEIN PA4667"/>
    <property type="match status" value="1"/>
</dbReference>
<keyword evidence="2 7" id="KW-0732">Signal</keyword>
<evidence type="ECO:0000256" key="5">
    <source>
        <dbReference type="ARBA" id="ARBA00022916"/>
    </source>
</evidence>
<evidence type="ECO:0000313" key="9">
    <source>
        <dbReference type="EMBL" id="SAI70784.1"/>
    </source>
</evidence>
<dbReference type="UniPathway" id="UPA00694"/>
<keyword evidence="5" id="KW-0135">Cellulose biosynthesis</keyword>
<dbReference type="PRINTS" id="PR01441">
    <property type="entry name" value="CELLSNTHASEC"/>
</dbReference>
<gene>
    <name evidence="9" type="primary">bscS</name>
    <name evidence="9" type="ORF">SAMEA3906487_02459</name>
</gene>
<dbReference type="PANTHER" id="PTHR45586:SF1">
    <property type="entry name" value="LIPOPOLYSACCHARIDE ASSEMBLY PROTEIN B"/>
    <property type="match status" value="1"/>
</dbReference>
<dbReference type="PATRIC" id="fig|123899.6.peg.2446"/>
<dbReference type="SMART" id="SM00028">
    <property type="entry name" value="TPR"/>
    <property type="match status" value="8"/>
</dbReference>
<feature type="domain" description="Cellulose synthase operon C C-terminal" evidence="8">
    <location>
        <begin position="999"/>
        <end position="1343"/>
    </location>
</feature>
<dbReference type="Proteomes" id="UP000076825">
    <property type="component" value="Chromosome 1"/>
</dbReference>
<evidence type="ECO:0000259" key="8">
    <source>
        <dbReference type="Pfam" id="PF05420"/>
    </source>
</evidence>
<evidence type="ECO:0000256" key="4">
    <source>
        <dbReference type="ARBA" id="ARBA00022803"/>
    </source>
</evidence>
<evidence type="ECO:0000256" key="3">
    <source>
        <dbReference type="ARBA" id="ARBA00022737"/>
    </source>
</evidence>
<dbReference type="InterPro" id="IPR019734">
    <property type="entry name" value="TPR_rpt"/>
</dbReference>
<dbReference type="GO" id="GO:0030244">
    <property type="term" value="P:cellulose biosynthetic process"/>
    <property type="evidence" value="ECO:0007669"/>
    <property type="project" value="UniProtKB-KW"/>
</dbReference>
<dbReference type="InterPro" id="IPR011990">
    <property type="entry name" value="TPR-like_helical_dom_sf"/>
</dbReference>
<dbReference type="InterPro" id="IPR003921">
    <property type="entry name" value="Cell_synth_C"/>
</dbReference>
<protein>
    <submittedName>
        <fullName evidence="9">Cellulose synthase protein C</fullName>
    </submittedName>
</protein>
<reference evidence="9 10" key="1">
    <citation type="submission" date="2016-04" db="EMBL/GenBank/DDBJ databases">
        <authorList>
            <consortium name="Pathogen Informatics"/>
        </authorList>
    </citation>
    <scope>NUCLEOTIDE SEQUENCE [LARGE SCALE GENOMIC DNA]</scope>
    <source>
        <strain evidence="9 10">H044680328</strain>
    </source>
</reference>
<dbReference type="SUPFAM" id="SSF48452">
    <property type="entry name" value="TPR-like"/>
    <property type="match status" value="3"/>
</dbReference>
<accession>A0A157NA81</accession>
<dbReference type="eggNOG" id="COG0457">
    <property type="taxonomic scope" value="Bacteria"/>
</dbReference>
<dbReference type="STRING" id="123899.SAMEA3906487_02459"/>
<proteinExistence type="predicted"/>
<feature type="chain" id="PRO_5009816523" evidence="7">
    <location>
        <begin position="24"/>
        <end position="1363"/>
    </location>
</feature>
<dbReference type="PROSITE" id="PS50005">
    <property type="entry name" value="TPR"/>
    <property type="match status" value="1"/>
</dbReference>
<comment type="pathway">
    <text evidence="1">Glycan metabolism; bacterial cellulose biosynthesis.</text>
</comment>